<name>A0AAN5ICF4_9BILA</name>
<evidence type="ECO:0000313" key="2">
    <source>
        <dbReference type="Proteomes" id="UP001328107"/>
    </source>
</evidence>
<reference evidence="2" key="1">
    <citation type="submission" date="2022-10" db="EMBL/GenBank/DDBJ databases">
        <title>Genome assembly of Pristionchus species.</title>
        <authorList>
            <person name="Yoshida K."/>
            <person name="Sommer R.J."/>
        </authorList>
    </citation>
    <scope>NUCLEOTIDE SEQUENCE [LARGE SCALE GENOMIC DNA]</scope>
    <source>
        <strain evidence="2">RS5460</strain>
    </source>
</reference>
<keyword evidence="2" id="KW-1185">Reference proteome</keyword>
<accession>A0AAN5ICF4</accession>
<evidence type="ECO:0000313" key="1">
    <source>
        <dbReference type="EMBL" id="GMR61077.1"/>
    </source>
</evidence>
<protein>
    <submittedName>
        <fullName evidence="1">Uncharacterized protein</fullName>
    </submittedName>
</protein>
<proteinExistence type="predicted"/>
<dbReference type="Proteomes" id="UP001328107">
    <property type="component" value="Unassembled WGS sequence"/>
</dbReference>
<comment type="caution">
    <text evidence="1">The sequence shown here is derived from an EMBL/GenBank/DDBJ whole genome shotgun (WGS) entry which is preliminary data.</text>
</comment>
<dbReference type="AlphaFoldDB" id="A0AAN5ICF4"/>
<sequence length="141" mass="15523">VSSAFVAHVTTVGVDSNMGQSLPLLEHDFSLSMEFIGITEKNEYLPHSNSFDEFPGDFTQTYDPEVALLDLVNTFGSDIKPSLPPPSGIDRCIQNLQAAFAFHTDISSVTNMKEYKQKAQDVIKSVTKYFSVPSGNIDLDD</sequence>
<feature type="non-terminal residue" evidence="1">
    <location>
        <position position="141"/>
    </location>
</feature>
<organism evidence="1 2">
    <name type="scientific">Pristionchus mayeri</name>
    <dbReference type="NCBI Taxonomy" id="1317129"/>
    <lineage>
        <taxon>Eukaryota</taxon>
        <taxon>Metazoa</taxon>
        <taxon>Ecdysozoa</taxon>
        <taxon>Nematoda</taxon>
        <taxon>Chromadorea</taxon>
        <taxon>Rhabditida</taxon>
        <taxon>Rhabditina</taxon>
        <taxon>Diplogasteromorpha</taxon>
        <taxon>Diplogasteroidea</taxon>
        <taxon>Neodiplogasteridae</taxon>
        <taxon>Pristionchus</taxon>
    </lineage>
</organism>
<feature type="non-terminal residue" evidence="1">
    <location>
        <position position="1"/>
    </location>
</feature>
<gene>
    <name evidence="1" type="ORF">PMAYCL1PPCAC_31272</name>
</gene>
<dbReference type="EMBL" id="BTRK01000006">
    <property type="protein sequence ID" value="GMR61077.1"/>
    <property type="molecule type" value="Genomic_DNA"/>
</dbReference>